<protein>
    <submittedName>
        <fullName evidence="1">Uncharacterized protein</fullName>
    </submittedName>
</protein>
<evidence type="ECO:0000313" key="2">
    <source>
        <dbReference type="Proteomes" id="UP000769617"/>
    </source>
</evidence>
<sequence length="175" mass="20206">MNMRFLFMAGFFSIIMSSLTGCKTAEIVHYEHRPSKDFYDELNFDSHELEEYKDGEVLFTISVKQASFEEYWAWLGLYAEEVPDIPIYVLGANFLGDGWEENYQVDSEALLREEVAGSGLVTEGVLLHKINGELLKRFEKASAITLEVIYSIDGEEKVMHFLLERRVERQTVFPT</sequence>
<dbReference type="EMBL" id="JAHYCA010000003">
    <property type="protein sequence ID" value="MBW6391315.1"/>
    <property type="molecule type" value="Genomic_DNA"/>
</dbReference>
<name>A0ABS6ZMM6_9GAMM</name>
<gene>
    <name evidence="1" type="ORF">KPL81_09100</name>
</gene>
<keyword evidence="2" id="KW-1185">Reference proteome</keyword>
<dbReference type="RefSeq" id="WP_219791560.1">
    <property type="nucleotide sequence ID" value="NZ_JAHYCA010000003.1"/>
</dbReference>
<dbReference type="Proteomes" id="UP000769617">
    <property type="component" value="Unassembled WGS sequence"/>
</dbReference>
<evidence type="ECO:0000313" key="1">
    <source>
        <dbReference type="EMBL" id="MBW6391315.1"/>
    </source>
</evidence>
<dbReference type="PROSITE" id="PS51257">
    <property type="entry name" value="PROKAR_LIPOPROTEIN"/>
    <property type="match status" value="1"/>
</dbReference>
<proteinExistence type="predicted"/>
<organism evidence="1 2">
    <name type="scientific">Billgrantia antri</name>
    <dbReference type="NCBI Taxonomy" id="2846777"/>
    <lineage>
        <taxon>Bacteria</taxon>
        <taxon>Pseudomonadati</taxon>
        <taxon>Pseudomonadota</taxon>
        <taxon>Gammaproteobacteria</taxon>
        <taxon>Oceanospirillales</taxon>
        <taxon>Halomonadaceae</taxon>
        <taxon>Billgrantia</taxon>
    </lineage>
</organism>
<reference evidence="1 2" key="1">
    <citation type="submission" date="2021-07" db="EMBL/GenBank/DDBJ databases">
        <authorList>
            <person name="So Y."/>
        </authorList>
    </citation>
    <scope>NUCLEOTIDE SEQUENCE [LARGE SCALE GENOMIC DNA]</scope>
    <source>
        <strain evidence="1 2">Y3S6</strain>
    </source>
</reference>
<accession>A0ABS6ZMM6</accession>
<comment type="caution">
    <text evidence="1">The sequence shown here is derived from an EMBL/GenBank/DDBJ whole genome shotgun (WGS) entry which is preliminary data.</text>
</comment>